<evidence type="ECO:0000256" key="2">
    <source>
        <dbReference type="ARBA" id="ARBA00020672"/>
    </source>
</evidence>
<evidence type="ECO:0000256" key="3">
    <source>
        <dbReference type="ARBA" id="ARBA00022487"/>
    </source>
</evidence>
<sequence length="435" mass="47057">MERDLLKSRLARFDPARQLPPPVPASWHGAGDADDDNALETLREGEALGDDEADEERDSFPSGPTELRKTPRRRVGGFASSSQQYTPLSAAGLFDEALEVQTTISQLYTDSPGEVEATFRVYYSPPEVGVNDGATVFVCVHGAGYSGLSFARFARSLVDSNRGPQDGDGGENIGKIGVLAYDARGHGRTRVPEPPNGSAARLDMSLGSLADDLVRLLKAVYPDRSEAPAIVLVGHSMGGAVVSEASNRIQQEVTTVTGVVVIDVVEGTALEALPGMSALVASHPKSFESQEDAIAWHVHSRTINNLDSARISVPPLLKRAEAGAKPSGAESDGDYVWRFELEKTEPFWSGWFTGLSKKFLACRTAKLLLLAGTDRLDKDLLIGQMQGRYQLEVYPDVGHCVHEDAPERTAETLLSFWERNDRSDVLKGVKKVGEP</sequence>
<evidence type="ECO:0000256" key="8">
    <source>
        <dbReference type="SAM" id="MobiDB-lite"/>
    </source>
</evidence>
<reference evidence="10 11" key="1">
    <citation type="journal article" date="2018" name="Front. Microbiol.">
        <title>Prospects for Fungal Bioremediation of Acidic Radioactive Waste Sites: Characterization and Genome Sequence of Rhodotorula taiwanensis MD1149.</title>
        <authorList>
            <person name="Tkavc R."/>
            <person name="Matrosova V.Y."/>
            <person name="Grichenko O.E."/>
            <person name="Gostincar C."/>
            <person name="Volpe R.P."/>
            <person name="Klimenkova P."/>
            <person name="Gaidamakova E.K."/>
            <person name="Zhou C.E."/>
            <person name="Stewart B.J."/>
            <person name="Lyman M.G."/>
            <person name="Malfatti S.A."/>
            <person name="Rubinfeld B."/>
            <person name="Courtot M."/>
            <person name="Singh J."/>
            <person name="Dalgard C.L."/>
            <person name="Hamilton T."/>
            <person name="Frey K.G."/>
            <person name="Gunde-Cimerman N."/>
            <person name="Dugan L."/>
            <person name="Daly M.J."/>
        </authorList>
    </citation>
    <scope>NUCLEOTIDE SEQUENCE [LARGE SCALE GENOMIC DNA]</scope>
    <source>
        <strain evidence="10 11">MD1149</strain>
    </source>
</reference>
<keyword evidence="3 6" id="KW-0719">Serine esterase</keyword>
<evidence type="ECO:0000259" key="9">
    <source>
        <dbReference type="Pfam" id="PF12697"/>
    </source>
</evidence>
<feature type="active site" evidence="7">
    <location>
        <position position="399"/>
    </location>
</feature>
<organism evidence="10 11">
    <name type="scientific">Rhodotorula taiwanensis</name>
    <dbReference type="NCBI Taxonomy" id="741276"/>
    <lineage>
        <taxon>Eukaryota</taxon>
        <taxon>Fungi</taxon>
        <taxon>Dikarya</taxon>
        <taxon>Basidiomycota</taxon>
        <taxon>Pucciniomycotina</taxon>
        <taxon>Microbotryomycetes</taxon>
        <taxon>Sporidiobolales</taxon>
        <taxon>Sporidiobolaceae</taxon>
        <taxon>Rhodotorula</taxon>
    </lineage>
</organism>
<name>A0A2S5AZI2_9BASI</name>
<comment type="function">
    <text evidence="6">Demethylates proteins that have been reversibly carboxymethylated.</text>
</comment>
<accession>A0A2S5AZI2</accession>
<feature type="region of interest" description="Disordered" evidence="8">
    <location>
        <begin position="1"/>
        <end position="81"/>
    </location>
</feature>
<evidence type="ECO:0000256" key="7">
    <source>
        <dbReference type="PIRSR" id="PIRSR022950-1"/>
    </source>
</evidence>
<keyword evidence="11" id="KW-1185">Reference proteome</keyword>
<evidence type="ECO:0000313" key="10">
    <source>
        <dbReference type="EMBL" id="POY69953.1"/>
    </source>
</evidence>
<dbReference type="InterPro" id="IPR029058">
    <property type="entry name" value="AB_hydrolase_fold"/>
</dbReference>
<comment type="caution">
    <text evidence="10">The sequence shown here is derived from an EMBL/GenBank/DDBJ whole genome shotgun (WGS) entry which is preliminary data.</text>
</comment>
<comment type="similarity">
    <text evidence="1 6">Belongs to the AB hydrolase superfamily.</text>
</comment>
<evidence type="ECO:0000256" key="5">
    <source>
        <dbReference type="ARBA" id="ARBA00049203"/>
    </source>
</evidence>
<feature type="active site" evidence="7">
    <location>
        <position position="263"/>
    </location>
</feature>
<dbReference type="PANTHER" id="PTHR14189:SF0">
    <property type="entry name" value="PROTEIN PHOSPHATASE METHYLESTERASE 1"/>
    <property type="match status" value="1"/>
</dbReference>
<evidence type="ECO:0000313" key="11">
    <source>
        <dbReference type="Proteomes" id="UP000237144"/>
    </source>
</evidence>
<dbReference type="InterPro" id="IPR000073">
    <property type="entry name" value="AB_hydrolase_1"/>
</dbReference>
<keyword evidence="4 6" id="KW-0378">Hydrolase</keyword>
<gene>
    <name evidence="10" type="ORF">BMF94_7045</name>
</gene>
<dbReference type="STRING" id="741276.A0A2S5AZI2"/>
<dbReference type="Gene3D" id="3.40.50.1820">
    <property type="entry name" value="alpha/beta hydrolase"/>
    <property type="match status" value="1"/>
</dbReference>
<dbReference type="Proteomes" id="UP000237144">
    <property type="component" value="Unassembled WGS sequence"/>
</dbReference>
<feature type="active site" evidence="7">
    <location>
        <position position="236"/>
    </location>
</feature>
<dbReference type="AlphaFoldDB" id="A0A2S5AZI2"/>
<dbReference type="PIRSF" id="PIRSF022950">
    <property type="entry name" value="PPase_methylesterase_euk"/>
    <property type="match status" value="1"/>
</dbReference>
<dbReference type="GO" id="GO:0051723">
    <property type="term" value="F:protein methylesterase activity"/>
    <property type="evidence" value="ECO:0007669"/>
    <property type="project" value="UniProtKB-EC"/>
</dbReference>
<evidence type="ECO:0000256" key="6">
    <source>
        <dbReference type="PIRNR" id="PIRNR022950"/>
    </source>
</evidence>
<evidence type="ECO:0000256" key="4">
    <source>
        <dbReference type="ARBA" id="ARBA00022801"/>
    </source>
</evidence>
<protein>
    <recommendedName>
        <fullName evidence="2 6">Protein phosphatase methylesterase 1</fullName>
        <shortName evidence="6">PME-1</shortName>
        <ecNumber evidence="6">3.1.1.-</ecNumber>
    </recommendedName>
</protein>
<evidence type="ECO:0000256" key="1">
    <source>
        <dbReference type="ARBA" id="ARBA00008645"/>
    </source>
</evidence>
<feature type="compositionally biased region" description="Basic and acidic residues" evidence="8">
    <location>
        <begin position="1"/>
        <end position="15"/>
    </location>
</feature>
<dbReference type="InterPro" id="IPR016812">
    <property type="entry name" value="PPase_methylesterase_euk"/>
</dbReference>
<feature type="domain" description="AB hydrolase-1" evidence="9">
    <location>
        <begin position="137"/>
        <end position="411"/>
    </location>
</feature>
<dbReference type="OrthoDB" id="194865at2759"/>
<comment type="catalytic activity">
    <reaction evidence="5">
        <text>[phosphatase 2A protein]-C-terminal L-leucine methyl ester + H2O = [phosphatase 2A protein]-C-terminal L-leucine + methanol + H(+)</text>
        <dbReference type="Rhea" id="RHEA:48548"/>
        <dbReference type="Rhea" id="RHEA-COMP:12134"/>
        <dbReference type="Rhea" id="RHEA-COMP:12135"/>
        <dbReference type="ChEBI" id="CHEBI:15377"/>
        <dbReference type="ChEBI" id="CHEBI:15378"/>
        <dbReference type="ChEBI" id="CHEBI:17790"/>
        <dbReference type="ChEBI" id="CHEBI:90516"/>
        <dbReference type="ChEBI" id="CHEBI:90517"/>
        <dbReference type="EC" id="3.1.1.89"/>
    </reaction>
</comment>
<dbReference type="SUPFAM" id="SSF53474">
    <property type="entry name" value="alpha/beta-Hydrolases"/>
    <property type="match status" value="1"/>
</dbReference>
<dbReference type="EMBL" id="PJQD01000161">
    <property type="protein sequence ID" value="POY69953.1"/>
    <property type="molecule type" value="Genomic_DNA"/>
</dbReference>
<dbReference type="EC" id="3.1.1.-" evidence="6"/>
<dbReference type="Pfam" id="PF12697">
    <property type="entry name" value="Abhydrolase_6"/>
    <property type="match status" value="1"/>
</dbReference>
<dbReference type="PANTHER" id="PTHR14189">
    <property type="entry name" value="PROTEIN PHOSPHATASE METHYLESTERASE-1 RELATED"/>
    <property type="match status" value="1"/>
</dbReference>
<feature type="compositionally biased region" description="Acidic residues" evidence="8">
    <location>
        <begin position="47"/>
        <end position="57"/>
    </location>
</feature>
<proteinExistence type="inferred from homology"/>